<evidence type="ECO:0000313" key="2">
    <source>
        <dbReference type="EMBL" id="MFC4292503.1"/>
    </source>
</evidence>
<dbReference type="RefSeq" id="WP_381423244.1">
    <property type="nucleotide sequence ID" value="NZ_JBHSDH010000013.1"/>
</dbReference>
<dbReference type="InterPro" id="IPR008523">
    <property type="entry name" value="DUF805"/>
</dbReference>
<dbReference type="EMBL" id="JBHSDH010000013">
    <property type="protein sequence ID" value="MFC4292503.1"/>
    <property type="molecule type" value="Genomic_DNA"/>
</dbReference>
<proteinExistence type="predicted"/>
<evidence type="ECO:0000313" key="3">
    <source>
        <dbReference type="Proteomes" id="UP001595887"/>
    </source>
</evidence>
<reference evidence="3" key="1">
    <citation type="journal article" date="2019" name="Int. J. Syst. Evol. Microbiol.">
        <title>The Global Catalogue of Microorganisms (GCM) 10K type strain sequencing project: providing services to taxonomists for standard genome sequencing and annotation.</title>
        <authorList>
            <consortium name="The Broad Institute Genomics Platform"/>
            <consortium name="The Broad Institute Genome Sequencing Center for Infectious Disease"/>
            <person name="Wu L."/>
            <person name="Ma J."/>
        </authorList>
    </citation>
    <scope>NUCLEOTIDE SEQUENCE [LARGE SCALE GENOMIC DNA]</scope>
    <source>
        <strain evidence="3">CECT 8531</strain>
    </source>
</reference>
<keyword evidence="1" id="KW-0472">Membrane</keyword>
<organism evidence="2 3">
    <name type="scientific">Sphingorhabdus arenilitoris</name>
    <dbReference type="NCBI Taxonomy" id="1490041"/>
    <lineage>
        <taxon>Bacteria</taxon>
        <taxon>Pseudomonadati</taxon>
        <taxon>Pseudomonadota</taxon>
        <taxon>Alphaproteobacteria</taxon>
        <taxon>Sphingomonadales</taxon>
        <taxon>Sphingomonadaceae</taxon>
        <taxon>Sphingorhabdus</taxon>
    </lineage>
</organism>
<keyword evidence="3" id="KW-1185">Reference proteome</keyword>
<evidence type="ECO:0000256" key="1">
    <source>
        <dbReference type="SAM" id="Phobius"/>
    </source>
</evidence>
<comment type="caution">
    <text evidence="2">The sequence shown here is derived from an EMBL/GenBank/DDBJ whole genome shotgun (WGS) entry which is preliminary data.</text>
</comment>
<feature type="transmembrane region" description="Helical" evidence="1">
    <location>
        <begin position="55"/>
        <end position="73"/>
    </location>
</feature>
<dbReference type="Pfam" id="PF05656">
    <property type="entry name" value="DUF805"/>
    <property type="match status" value="1"/>
</dbReference>
<name>A0ABV8RGI2_9SPHN</name>
<gene>
    <name evidence="2" type="ORF">ACFOWX_08760</name>
</gene>
<sequence length="107" mass="12182">MMFALNPFAGRINRGDWWLLQLLIWVFAFAAMAMTIMFASDTAAPVNQRNGAEKMLLVLIILSVIYMNFASCLNRLRDTGRSGWLYLCFLLPTVGTGLMIYFYGIEQ</sequence>
<accession>A0ABV8RGI2</accession>
<protein>
    <submittedName>
        <fullName evidence="2">DUF805 domain-containing protein</fullName>
    </submittedName>
</protein>
<keyword evidence="1" id="KW-0812">Transmembrane</keyword>
<dbReference type="PANTHER" id="PTHR34980">
    <property type="entry name" value="INNER MEMBRANE PROTEIN-RELATED-RELATED"/>
    <property type="match status" value="1"/>
</dbReference>
<dbReference type="Proteomes" id="UP001595887">
    <property type="component" value="Unassembled WGS sequence"/>
</dbReference>
<feature type="transmembrane region" description="Helical" evidence="1">
    <location>
        <begin position="85"/>
        <end position="105"/>
    </location>
</feature>
<keyword evidence="1" id="KW-1133">Transmembrane helix</keyword>